<dbReference type="GO" id="GO:0003743">
    <property type="term" value="F:translation initiation factor activity"/>
    <property type="evidence" value="ECO:0007669"/>
    <property type="project" value="InterPro"/>
</dbReference>
<evidence type="ECO:0000256" key="2">
    <source>
        <dbReference type="ARBA" id="ARBA00022845"/>
    </source>
</evidence>
<dbReference type="GO" id="GO:0003729">
    <property type="term" value="F:mRNA binding"/>
    <property type="evidence" value="ECO:0007669"/>
    <property type="project" value="TreeGrafter"/>
</dbReference>
<dbReference type="NCBIfam" id="TIGR01158">
    <property type="entry name" value="SUI1_rel"/>
    <property type="match status" value="1"/>
</dbReference>
<dbReference type="GO" id="GO:0006417">
    <property type="term" value="P:regulation of translation"/>
    <property type="evidence" value="ECO:0007669"/>
    <property type="project" value="UniProtKB-KW"/>
</dbReference>
<evidence type="ECO:0000256" key="3">
    <source>
        <dbReference type="ARBA" id="ARBA00022917"/>
    </source>
</evidence>
<dbReference type="GO" id="GO:0001731">
    <property type="term" value="P:formation of translation preinitiation complex"/>
    <property type="evidence" value="ECO:0007669"/>
    <property type="project" value="TreeGrafter"/>
</dbReference>
<comment type="caution">
    <text evidence="5">The sequence shown here is derived from an EMBL/GenBank/DDBJ whole genome shotgun (WGS) entry which is preliminary data.</text>
</comment>
<keyword evidence="2" id="KW-0810">Translation regulation</keyword>
<dbReference type="PANTHER" id="PTHR12789:SF0">
    <property type="entry name" value="DENSITY-REGULATED PROTEIN"/>
    <property type="match status" value="1"/>
</dbReference>
<dbReference type="FunFam" id="3.30.780.10:FF:000002">
    <property type="entry name" value="Stress response translation initiation inhibitor"/>
    <property type="match status" value="1"/>
</dbReference>
<dbReference type="PIRSF" id="PIRSF037511">
    <property type="entry name" value="Transl_init_SUI1_pro"/>
    <property type="match status" value="1"/>
</dbReference>
<dbReference type="NCBIfam" id="NF005297">
    <property type="entry name" value="PRK06824.1"/>
    <property type="match status" value="1"/>
</dbReference>
<evidence type="ECO:0000313" key="6">
    <source>
        <dbReference type="Proteomes" id="UP000229044"/>
    </source>
</evidence>
<evidence type="ECO:0000256" key="1">
    <source>
        <dbReference type="ARBA" id="ARBA00005422"/>
    </source>
</evidence>
<feature type="domain" description="SUI1" evidence="4">
    <location>
        <begin position="44"/>
        <end position="110"/>
    </location>
</feature>
<dbReference type="InterPro" id="IPR036877">
    <property type="entry name" value="SUI1_dom_sf"/>
</dbReference>
<dbReference type="EMBL" id="NTFI01000001">
    <property type="protein sequence ID" value="PHQ26964.1"/>
    <property type="molecule type" value="Genomic_DNA"/>
</dbReference>
<evidence type="ECO:0000313" key="5">
    <source>
        <dbReference type="EMBL" id="PHQ26964.1"/>
    </source>
</evidence>
<protein>
    <submittedName>
        <fullName evidence="5">Stress response translation initiation inhibitor YciH</fullName>
    </submittedName>
</protein>
<comment type="similarity">
    <text evidence="1">Belongs to the SUI1 family.</text>
</comment>
<dbReference type="PANTHER" id="PTHR12789">
    <property type="entry name" value="DENSITY-REGULATED PROTEIN HOMOLOG"/>
    <property type="match status" value="1"/>
</dbReference>
<dbReference type="PROSITE" id="PS50296">
    <property type="entry name" value="SUI1"/>
    <property type="match status" value="1"/>
</dbReference>
<sequence>MKKRSDGGLVFSTETGRMCPGCRNPVADCTCSKSTQPAGDGIVRVSRETKGRKGKGVTLITGIPLDEKALKAYVKTLKAKCGTGGTVKDGVVEIQGDQRDILVPLLEQNGWTVKRAGG</sequence>
<name>A0A2G1VJR9_9GAMM</name>
<dbReference type="InterPro" id="IPR001950">
    <property type="entry name" value="SUI1"/>
</dbReference>
<dbReference type="CDD" id="cd11567">
    <property type="entry name" value="YciH_like"/>
    <property type="match status" value="1"/>
</dbReference>
<dbReference type="OrthoDB" id="9792915at2"/>
<dbReference type="GO" id="GO:0002188">
    <property type="term" value="P:translation reinitiation"/>
    <property type="evidence" value="ECO:0007669"/>
    <property type="project" value="TreeGrafter"/>
</dbReference>
<dbReference type="RefSeq" id="WP_099617038.1">
    <property type="nucleotide sequence ID" value="NZ_KZ319339.1"/>
</dbReference>
<gene>
    <name evidence="5" type="primary">yciH</name>
    <name evidence="5" type="ORF">CLH62_05095</name>
</gene>
<dbReference type="AlphaFoldDB" id="A0A2G1VJR9"/>
<dbReference type="InterPro" id="IPR005872">
    <property type="entry name" value="SUI1_arc_bac"/>
</dbReference>
<accession>A0A2G1VJR9</accession>
<dbReference type="Pfam" id="PF01253">
    <property type="entry name" value="SUI1"/>
    <property type="match status" value="1"/>
</dbReference>
<dbReference type="Proteomes" id="UP000229044">
    <property type="component" value="Unassembled WGS sequence"/>
</dbReference>
<proteinExistence type="inferred from homology"/>
<keyword evidence="6" id="KW-1185">Reference proteome</keyword>
<organism evidence="5 6">
    <name type="scientific">Marinobacter guineae</name>
    <dbReference type="NCBI Taxonomy" id="432303"/>
    <lineage>
        <taxon>Bacteria</taxon>
        <taxon>Pseudomonadati</taxon>
        <taxon>Pseudomonadota</taxon>
        <taxon>Gammaproteobacteria</taxon>
        <taxon>Pseudomonadales</taxon>
        <taxon>Marinobacteraceae</taxon>
        <taxon>Marinobacter</taxon>
    </lineage>
</organism>
<reference evidence="5 6" key="1">
    <citation type="submission" date="2017-09" db="EMBL/GenBank/DDBJ databases">
        <title>The draft genome sequences of Marinobacter guineae M3B.</title>
        <authorList>
            <person name="Cao J."/>
        </authorList>
    </citation>
    <scope>NUCLEOTIDE SEQUENCE [LARGE SCALE GENOMIC DNA]</scope>
    <source>
        <strain evidence="5 6">M3B</strain>
    </source>
</reference>
<dbReference type="Gene3D" id="3.30.780.10">
    <property type="entry name" value="SUI1-like domain"/>
    <property type="match status" value="1"/>
</dbReference>
<keyword evidence="3" id="KW-0648">Protein biosynthesis</keyword>
<evidence type="ECO:0000259" key="4">
    <source>
        <dbReference type="PROSITE" id="PS50296"/>
    </source>
</evidence>
<dbReference type="SUPFAM" id="SSF55159">
    <property type="entry name" value="eIF1-like"/>
    <property type="match status" value="1"/>
</dbReference>
<dbReference type="InterPro" id="IPR050318">
    <property type="entry name" value="DENR/SUI1_TIF"/>
</dbReference>